<comment type="caution">
    <text evidence="5">The sequence shown here is derived from an EMBL/GenBank/DDBJ whole genome shotgun (WGS) entry which is preliminary data.</text>
</comment>
<keyword evidence="6" id="KW-1185">Reference proteome</keyword>
<evidence type="ECO:0000256" key="3">
    <source>
        <dbReference type="RuleBase" id="RU365026"/>
    </source>
</evidence>
<dbReference type="PANTHER" id="PTHR12542">
    <property type="entry name" value="EXOCYST COMPLEX PROTEIN EXO70"/>
    <property type="match status" value="1"/>
</dbReference>
<dbReference type="InterPro" id="IPR004140">
    <property type="entry name" value="Exo70"/>
</dbReference>
<comment type="function">
    <text evidence="3">Component of the exocyst complex.</text>
</comment>
<dbReference type="Pfam" id="PF20669">
    <property type="entry name" value="Exo70_N"/>
    <property type="match status" value="1"/>
</dbReference>
<dbReference type="PANTHER" id="PTHR12542:SF49">
    <property type="entry name" value="EXOCYST SUBUNIT EXO70 FAMILY PROTEIN"/>
    <property type="match status" value="1"/>
</dbReference>
<organism evidence="5 6">
    <name type="scientific">Panicum virgatum</name>
    <name type="common">Blackwell switchgrass</name>
    <dbReference type="NCBI Taxonomy" id="38727"/>
    <lineage>
        <taxon>Eukaryota</taxon>
        <taxon>Viridiplantae</taxon>
        <taxon>Streptophyta</taxon>
        <taxon>Embryophyta</taxon>
        <taxon>Tracheophyta</taxon>
        <taxon>Spermatophyta</taxon>
        <taxon>Magnoliopsida</taxon>
        <taxon>Liliopsida</taxon>
        <taxon>Poales</taxon>
        <taxon>Poaceae</taxon>
        <taxon>PACMAD clade</taxon>
        <taxon>Panicoideae</taxon>
        <taxon>Panicodae</taxon>
        <taxon>Paniceae</taxon>
        <taxon>Panicinae</taxon>
        <taxon>Panicum</taxon>
        <taxon>Panicum sect. Hiantes</taxon>
    </lineage>
</organism>
<evidence type="ECO:0000313" key="5">
    <source>
        <dbReference type="EMBL" id="KAG2591875.1"/>
    </source>
</evidence>
<dbReference type="Gene3D" id="1.20.1280.170">
    <property type="entry name" value="Exocyst complex component Exo70"/>
    <property type="match status" value="1"/>
</dbReference>
<evidence type="ECO:0000259" key="4">
    <source>
        <dbReference type="Pfam" id="PF03081"/>
    </source>
</evidence>
<feature type="domain" description="Exocyst complex subunit Exo70 C-terminal" evidence="4">
    <location>
        <begin position="258"/>
        <end position="621"/>
    </location>
</feature>
<dbReference type="Pfam" id="PF03081">
    <property type="entry name" value="Exo70_C"/>
    <property type="match status" value="1"/>
</dbReference>
<evidence type="ECO:0000256" key="1">
    <source>
        <dbReference type="ARBA" id="ARBA00006756"/>
    </source>
</evidence>
<keyword evidence="2 3" id="KW-0813">Transport</keyword>
<comment type="similarity">
    <text evidence="1 3">Belongs to the EXO70 family.</text>
</comment>
<dbReference type="GO" id="GO:0015031">
    <property type="term" value="P:protein transport"/>
    <property type="evidence" value="ECO:0007669"/>
    <property type="project" value="UniProtKB-KW"/>
</dbReference>
<dbReference type="InterPro" id="IPR016159">
    <property type="entry name" value="Cullin_repeat-like_dom_sf"/>
</dbReference>
<dbReference type="Proteomes" id="UP000823388">
    <property type="component" value="Chromosome 5N"/>
</dbReference>
<reference evidence="5 6" key="1">
    <citation type="submission" date="2020-05" db="EMBL/GenBank/DDBJ databases">
        <title>WGS assembly of Panicum virgatum.</title>
        <authorList>
            <person name="Lovell J.T."/>
            <person name="Jenkins J."/>
            <person name="Shu S."/>
            <person name="Juenger T.E."/>
            <person name="Schmutz J."/>
        </authorList>
    </citation>
    <scope>NUCLEOTIDE SEQUENCE [LARGE SCALE GENOMIC DNA]</scope>
    <source>
        <strain evidence="6">cv. AP13</strain>
    </source>
</reference>
<name>A0A8T0S3T7_PANVG</name>
<evidence type="ECO:0000313" key="6">
    <source>
        <dbReference type="Proteomes" id="UP000823388"/>
    </source>
</evidence>
<gene>
    <name evidence="5" type="ORF">PVAP13_5NG510000</name>
</gene>
<dbReference type="GO" id="GO:0005546">
    <property type="term" value="F:phosphatidylinositol-4,5-bisphosphate binding"/>
    <property type="evidence" value="ECO:0007669"/>
    <property type="project" value="InterPro"/>
</dbReference>
<dbReference type="InterPro" id="IPR046364">
    <property type="entry name" value="Exo70_C"/>
</dbReference>
<dbReference type="SUPFAM" id="SSF74788">
    <property type="entry name" value="Cullin repeat-like"/>
    <property type="match status" value="1"/>
</dbReference>
<accession>A0A8T0S3T7</accession>
<proteinExistence type="inferred from homology"/>
<dbReference type="EMBL" id="CM029046">
    <property type="protein sequence ID" value="KAG2591875.1"/>
    <property type="molecule type" value="Genomic_DNA"/>
</dbReference>
<dbReference type="GO" id="GO:0006887">
    <property type="term" value="P:exocytosis"/>
    <property type="evidence" value="ECO:0007669"/>
    <property type="project" value="UniProtKB-KW"/>
</dbReference>
<keyword evidence="3" id="KW-0268">Exocytosis</keyword>
<evidence type="ECO:0000256" key="2">
    <source>
        <dbReference type="ARBA" id="ARBA00022448"/>
    </source>
</evidence>
<dbReference type="AlphaFoldDB" id="A0A8T0S3T7"/>
<keyword evidence="3" id="KW-0653">Protein transport</keyword>
<protein>
    <recommendedName>
        <fullName evidence="3">Exocyst subunit Exo70 family protein</fullName>
    </recommendedName>
</protein>
<dbReference type="GO" id="GO:0000145">
    <property type="term" value="C:exocyst"/>
    <property type="evidence" value="ECO:0007669"/>
    <property type="project" value="InterPro"/>
</dbReference>
<sequence>METAAAAVARPPECSSSGGLLSAGEVHNMMAGELVKQYSNITLGEDSEICDIKHALKALRKKILTLDFDNSVHVHDPQDSFEYLEVLYKIRRLSERLRGLDPCGEAKQLNELTVYANDLSEMAMARLEEEFVYLLTHYKQPLEQEVLSFRSTEDGSVEDFSSSSFSEEQSEGKAAPNDIIGGPEHFVPDLIQPGALSAVKSIAKFMFLNGYDKECCQAYINSRQNAIDEYFGSLRLNKLSIEELMNTSWYKLNTLIRRWNRAMRVFIRVYLVSEKRLSNHVFGELTDSTADSCFYEISFNSVMQHLSFYVSVAIGPPKTEKLFRLLDMYEVLNDLLPEAESLFESGYDDIILNEYHEVLLQLGESARKTFAEFKYAIQSYSSSNAVARGEVHPLTKYVMNYIRALTAYSKPLDSLLKDTDRRHLHLASDIQVMANTCPNFTATALHLQSVAAILEANLEAGSRLYRDDRLQNIFMMNNIHYMVQKVKNSDLKSFLGDDWIRIHNRKFQQQAMRYERASWNNVLSYLSDDGLCAAGDAASRKTIREKIKNFNLSFEEVYRVQTAWSVPDDQLRDDVRISISLKVIQAYRTFVGRYSSLLDGSRHRDRYIKYRAEDLETLLLDLFEGTQKSLQHSCRV</sequence>